<dbReference type="InterPro" id="IPR003423">
    <property type="entry name" value="OMP_efflux"/>
</dbReference>
<dbReference type="Gene3D" id="1.20.1600.10">
    <property type="entry name" value="Outer membrane efflux proteins (OEP)"/>
    <property type="match status" value="1"/>
</dbReference>
<reference evidence="4" key="1">
    <citation type="submission" date="2019-11" db="EMBL/GenBank/DDBJ databases">
        <title>Isolation and characterization of a novel species in the genus Sulfuriferula.</title>
        <authorList>
            <person name="Mochizuki J."/>
            <person name="Kojima H."/>
            <person name="Fukui M."/>
        </authorList>
    </citation>
    <scope>NUCLEOTIDE SEQUENCE [LARGE SCALE GENOMIC DNA]</scope>
    <source>
        <strain evidence="4">SGTM</strain>
    </source>
</reference>
<name>A0A809SIK7_9PROT</name>
<dbReference type="SUPFAM" id="SSF56954">
    <property type="entry name" value="Outer membrane efflux proteins (OEP)"/>
    <property type="match status" value="1"/>
</dbReference>
<dbReference type="PANTHER" id="PTHR30203:SF30">
    <property type="entry name" value="OUTER MEMBRANE PROTEIN-RELATED"/>
    <property type="match status" value="1"/>
</dbReference>
<dbReference type="PANTHER" id="PTHR30203">
    <property type="entry name" value="OUTER MEMBRANE CATION EFFLUX PROTEIN"/>
    <property type="match status" value="1"/>
</dbReference>
<feature type="chain" id="PRO_5032457954" evidence="2">
    <location>
        <begin position="22"/>
        <end position="421"/>
    </location>
</feature>
<keyword evidence="4" id="KW-1185">Reference proteome</keyword>
<protein>
    <submittedName>
        <fullName evidence="3">RND transporter</fullName>
    </submittedName>
</protein>
<dbReference type="InterPro" id="IPR010131">
    <property type="entry name" value="MdtP/NodT-like"/>
</dbReference>
<evidence type="ECO:0000256" key="1">
    <source>
        <dbReference type="ARBA" id="ARBA00007613"/>
    </source>
</evidence>
<dbReference type="AlphaFoldDB" id="A0A809SIK7"/>
<accession>A0A809SIK7</accession>
<proteinExistence type="inferred from homology"/>
<dbReference type="GO" id="GO:0015562">
    <property type="term" value="F:efflux transmembrane transporter activity"/>
    <property type="evidence" value="ECO:0007669"/>
    <property type="project" value="InterPro"/>
</dbReference>
<evidence type="ECO:0000256" key="2">
    <source>
        <dbReference type="SAM" id="SignalP"/>
    </source>
</evidence>
<dbReference type="Proteomes" id="UP000463939">
    <property type="component" value="Chromosome"/>
</dbReference>
<dbReference type="RefSeq" id="WP_162085753.1">
    <property type="nucleotide sequence ID" value="NZ_AP021881.1"/>
</dbReference>
<dbReference type="EMBL" id="AP021881">
    <property type="protein sequence ID" value="BBP02060.1"/>
    <property type="molecule type" value="Genomic_DNA"/>
</dbReference>
<feature type="signal peptide" evidence="2">
    <location>
        <begin position="1"/>
        <end position="21"/>
    </location>
</feature>
<evidence type="ECO:0000313" key="3">
    <source>
        <dbReference type="EMBL" id="BBP02060.1"/>
    </source>
</evidence>
<gene>
    <name evidence="3" type="ORF">SFSGTM_27680</name>
</gene>
<dbReference type="KEGG" id="sniv:SFSGTM_27680"/>
<dbReference type="Pfam" id="PF02321">
    <property type="entry name" value="OEP"/>
    <property type="match status" value="2"/>
</dbReference>
<keyword evidence="2" id="KW-0732">Signal</keyword>
<evidence type="ECO:0000313" key="4">
    <source>
        <dbReference type="Proteomes" id="UP000463939"/>
    </source>
</evidence>
<comment type="similarity">
    <text evidence="1">Belongs to the outer membrane factor (OMF) (TC 1.B.17) family.</text>
</comment>
<sequence length="421" mass="45047">MKTRFALSLFLLFATPIGAYAAPAAVAVSPAALTLAQAQALMLVHSRDLLAAQRNVEAAQATELSAAARPNPQISLNTTSINPHNFGAGSWSDKQIDTILRVDQVIERGDKRDLRIKTAQALTTASTADLADAQRQQLIALYNAFYDVAYAQGKIKLTADAANLALQGQKKAELRLAAGDIAASEVANIRVDTLRAQNDAEQAVADASNARIALAYMLGLDGSASAISVVSDWPQPASTLTPVDLTAIINRRADVQAAQARVEAARQYKELARSQRTRDISVGLQAEHYPGQTDNTMGLGISFPLLLGNNYEGDIRNAEVALSAAEDNLAKTQALATGELQRAQALLSSSQARLLRYQTDLLPSARRAMDAAEFGFANGAISAVDLLDARRTWRAIQLEALGAQSDYARAQHSWQTLTTQN</sequence>
<organism evidence="3 4">
    <name type="scientific">Sulfuriferula nivalis</name>
    <dbReference type="NCBI Taxonomy" id="2675298"/>
    <lineage>
        <taxon>Bacteria</taxon>
        <taxon>Pseudomonadati</taxon>
        <taxon>Pseudomonadota</taxon>
        <taxon>Betaproteobacteria</taxon>
        <taxon>Nitrosomonadales</taxon>
        <taxon>Sulfuricellaceae</taxon>
        <taxon>Sulfuriferula</taxon>
    </lineage>
</organism>